<protein>
    <submittedName>
        <fullName evidence="3">ATP-binding protein</fullName>
    </submittedName>
</protein>
<evidence type="ECO:0000259" key="1">
    <source>
        <dbReference type="Pfam" id="PF13173"/>
    </source>
</evidence>
<dbReference type="Pfam" id="PF13173">
    <property type="entry name" value="AAA_14"/>
    <property type="match status" value="1"/>
</dbReference>
<feature type="domain" description="AAA" evidence="1">
    <location>
        <begin position="24"/>
        <end position="151"/>
    </location>
</feature>
<dbReference type="RefSeq" id="WP_283832226.1">
    <property type="nucleotide sequence ID" value="NZ_JASJEU010000015.1"/>
</dbReference>
<dbReference type="Gene3D" id="3.40.50.300">
    <property type="entry name" value="P-loop containing nucleotide triphosphate hydrolases"/>
    <property type="match status" value="1"/>
</dbReference>
<keyword evidence="3" id="KW-0067">ATP-binding</keyword>
<dbReference type="Proteomes" id="UP001232750">
    <property type="component" value="Unassembled WGS sequence"/>
</dbReference>
<dbReference type="EMBL" id="JASJEU010000015">
    <property type="protein sequence ID" value="MDJ1650883.1"/>
    <property type="molecule type" value="Genomic_DNA"/>
</dbReference>
<feature type="domain" description="DUF4143" evidence="2">
    <location>
        <begin position="196"/>
        <end position="353"/>
    </location>
</feature>
<proteinExistence type="predicted"/>
<evidence type="ECO:0000313" key="4">
    <source>
        <dbReference type="Proteomes" id="UP001232750"/>
    </source>
</evidence>
<sequence length="394" mass="44165">MQPHFQRSIVNTLVERLQEPRRFIQVIVGPRQTGKTTAVRQALETETRPVRFVRASQDIPATQDWLRREWGEARRLAALEGCALLVVDEVQMVSQWSAVVKALWDEDTDKGTNLLVVLTGSSSLLLQKGLREGLTGRFEIISCLQWDFNECAEAFGFTLDEYLYFGGYPGAAPLKNDKDRWLDYLQNSIIAPSVLKDVISLDRVTKPALMEALFTLGSAYSGQEVSYRKLLGQLDDAGNATTVAHYLSLLSDAGLLSGLQKYTEKLMKTRASSPRLIAHDTSLMVASYGRYREFLLSDPDRRGHLVESAVGGYLLKRAIKEHFDVCWWREGNDEVDFVIQDGMARTAIEVKSGKIKSLGGLDAFTRRYPDTHTLVVGSSEAPLEDFLLGRIPLF</sequence>
<organism evidence="3 4">
    <name type="scientific">Gordonibacter faecis</name>
    <dbReference type="NCBI Taxonomy" id="3047475"/>
    <lineage>
        <taxon>Bacteria</taxon>
        <taxon>Bacillati</taxon>
        <taxon>Actinomycetota</taxon>
        <taxon>Coriobacteriia</taxon>
        <taxon>Eggerthellales</taxon>
        <taxon>Eggerthellaceae</taxon>
        <taxon>Gordonibacter</taxon>
    </lineage>
</organism>
<dbReference type="SUPFAM" id="SSF52540">
    <property type="entry name" value="P-loop containing nucleoside triphosphate hydrolases"/>
    <property type="match status" value="1"/>
</dbReference>
<comment type="caution">
    <text evidence="3">The sequence shown here is derived from an EMBL/GenBank/DDBJ whole genome shotgun (WGS) entry which is preliminary data.</text>
</comment>
<accession>A0ABT7DQR4</accession>
<dbReference type="PANTHER" id="PTHR33295:SF18">
    <property type="entry name" value="AAA+ ATPASE DOMAIN-CONTAINING PROTEIN"/>
    <property type="match status" value="1"/>
</dbReference>
<dbReference type="InterPro" id="IPR041682">
    <property type="entry name" value="AAA_14"/>
</dbReference>
<dbReference type="PANTHER" id="PTHR33295">
    <property type="entry name" value="ATPASE"/>
    <property type="match status" value="1"/>
</dbReference>
<dbReference type="Pfam" id="PF13635">
    <property type="entry name" value="DUF4143"/>
    <property type="match status" value="1"/>
</dbReference>
<dbReference type="InterPro" id="IPR027417">
    <property type="entry name" value="P-loop_NTPase"/>
</dbReference>
<keyword evidence="4" id="KW-1185">Reference proteome</keyword>
<name>A0ABT7DQR4_9ACTN</name>
<evidence type="ECO:0000259" key="2">
    <source>
        <dbReference type="Pfam" id="PF13635"/>
    </source>
</evidence>
<reference evidence="3 4" key="1">
    <citation type="submission" date="2023-05" db="EMBL/GenBank/DDBJ databases">
        <title>Gordonibacter KGMB12511T sp. nov., isolated from faeces of healthy Korean.</title>
        <authorList>
            <person name="Kim H.S."/>
            <person name="Kim J.-S."/>
            <person name="Suh M.K."/>
            <person name="Eom M.K."/>
            <person name="Do H.E."/>
            <person name="Lee J.-S."/>
        </authorList>
    </citation>
    <scope>NUCLEOTIDE SEQUENCE [LARGE SCALE GENOMIC DNA]</scope>
    <source>
        <strain evidence="3 4">KGMB12511</strain>
    </source>
</reference>
<gene>
    <name evidence="3" type="ORF">QNJ86_08725</name>
</gene>
<dbReference type="InterPro" id="IPR025420">
    <property type="entry name" value="DUF4143"/>
</dbReference>
<evidence type="ECO:0000313" key="3">
    <source>
        <dbReference type="EMBL" id="MDJ1650883.1"/>
    </source>
</evidence>
<keyword evidence="3" id="KW-0547">Nucleotide-binding</keyword>
<dbReference type="GO" id="GO:0005524">
    <property type="term" value="F:ATP binding"/>
    <property type="evidence" value="ECO:0007669"/>
    <property type="project" value="UniProtKB-KW"/>
</dbReference>